<dbReference type="AlphaFoldDB" id="A0A2X4VP32"/>
<dbReference type="KEGG" id="blen:NCTC4824_00535"/>
<dbReference type="InterPro" id="IPR007497">
    <property type="entry name" value="SIMPL/DUF541"/>
</dbReference>
<accession>A0A2X4VP32</accession>
<proteinExistence type="predicted"/>
<sequence length="223" mass="24892">MQYQSNNYRFQEDLNRNKANIIKVVGEGKVSVQPDRAELTLGVSTEDASLMQAQENNAMAIMKVKQALNQIGITNENMKTIDYSIYPQYDYEEGKQVFRNYKVEHLLQITVDRIENTGLVVDTAVSNGVNNVLGIKFNTSNYEQFYQQALSLAVIQAGQKAETIANTLRVTLQPIPISVTENVQQHGGPTPFKATAFVHSEAVTPILPSTLDIQSMVTAKFIY</sequence>
<evidence type="ECO:0000313" key="1">
    <source>
        <dbReference type="EMBL" id="SQI52661.1"/>
    </source>
</evidence>
<organism evidence="1 2">
    <name type="scientific">Lederbergia lenta</name>
    <name type="common">Bacillus lentus</name>
    <dbReference type="NCBI Taxonomy" id="1467"/>
    <lineage>
        <taxon>Bacteria</taxon>
        <taxon>Bacillati</taxon>
        <taxon>Bacillota</taxon>
        <taxon>Bacilli</taxon>
        <taxon>Bacillales</taxon>
        <taxon>Bacillaceae</taxon>
        <taxon>Lederbergia</taxon>
    </lineage>
</organism>
<dbReference type="Gene3D" id="3.30.110.170">
    <property type="entry name" value="Protein of unknown function (DUF541), domain 1"/>
    <property type="match status" value="1"/>
</dbReference>
<dbReference type="Proteomes" id="UP000249134">
    <property type="component" value="Chromosome 1"/>
</dbReference>
<gene>
    <name evidence="1" type="ORF">NCTC4824_00535</name>
</gene>
<dbReference type="Gene3D" id="3.30.70.2970">
    <property type="entry name" value="Protein of unknown function (DUF541), domain 2"/>
    <property type="match status" value="1"/>
</dbReference>
<dbReference type="PANTHER" id="PTHR34387:SF1">
    <property type="entry name" value="PERIPLASMIC IMMUNOGENIC PROTEIN"/>
    <property type="match status" value="1"/>
</dbReference>
<dbReference type="PANTHER" id="PTHR34387">
    <property type="entry name" value="SLR1258 PROTEIN"/>
    <property type="match status" value="1"/>
</dbReference>
<evidence type="ECO:0000313" key="2">
    <source>
        <dbReference type="Proteomes" id="UP000249134"/>
    </source>
</evidence>
<name>A0A2X4VP32_LEDLE</name>
<protein>
    <submittedName>
        <fullName evidence="1">Outer membrane protein CC2294</fullName>
    </submittedName>
</protein>
<dbReference type="Pfam" id="PF04402">
    <property type="entry name" value="SIMPL"/>
    <property type="match status" value="1"/>
</dbReference>
<keyword evidence="2" id="KW-1185">Reference proteome</keyword>
<dbReference type="RefSeq" id="WP_231955883.1">
    <property type="nucleotide sequence ID" value="NZ_CBCSGM010000002.1"/>
</dbReference>
<reference evidence="1 2" key="1">
    <citation type="submission" date="2018-06" db="EMBL/GenBank/DDBJ databases">
        <authorList>
            <consortium name="Pathogen Informatics"/>
            <person name="Doyle S."/>
        </authorList>
    </citation>
    <scope>NUCLEOTIDE SEQUENCE [LARGE SCALE GENOMIC DNA]</scope>
    <source>
        <strain evidence="1 2">NCTC4824</strain>
    </source>
</reference>
<dbReference type="GO" id="GO:0006974">
    <property type="term" value="P:DNA damage response"/>
    <property type="evidence" value="ECO:0007669"/>
    <property type="project" value="TreeGrafter"/>
</dbReference>
<dbReference type="InterPro" id="IPR052022">
    <property type="entry name" value="26kDa_periplasmic_antigen"/>
</dbReference>
<dbReference type="EMBL" id="LS483476">
    <property type="protein sequence ID" value="SQI52661.1"/>
    <property type="molecule type" value="Genomic_DNA"/>
</dbReference>